<name>A0AAW0MSC3_9GOBI</name>
<feature type="region of interest" description="Disordered" evidence="1">
    <location>
        <begin position="1"/>
        <end position="70"/>
    </location>
</feature>
<proteinExistence type="predicted"/>
<comment type="caution">
    <text evidence="2">The sequence shown here is derived from an EMBL/GenBank/DDBJ whole genome shotgun (WGS) entry which is preliminary data.</text>
</comment>
<gene>
    <name evidence="2" type="ORF">WMY93_027231</name>
</gene>
<evidence type="ECO:0000256" key="1">
    <source>
        <dbReference type="SAM" id="MobiDB-lite"/>
    </source>
</evidence>
<keyword evidence="3" id="KW-1185">Reference proteome</keyword>
<dbReference type="EMBL" id="JBBPFD010000020">
    <property type="protein sequence ID" value="KAK7884108.1"/>
    <property type="molecule type" value="Genomic_DNA"/>
</dbReference>
<dbReference type="AlphaFoldDB" id="A0AAW0MSC3"/>
<organism evidence="2 3">
    <name type="scientific">Mugilogobius chulae</name>
    <name type="common">yellowstripe goby</name>
    <dbReference type="NCBI Taxonomy" id="88201"/>
    <lineage>
        <taxon>Eukaryota</taxon>
        <taxon>Metazoa</taxon>
        <taxon>Chordata</taxon>
        <taxon>Craniata</taxon>
        <taxon>Vertebrata</taxon>
        <taxon>Euteleostomi</taxon>
        <taxon>Actinopterygii</taxon>
        <taxon>Neopterygii</taxon>
        <taxon>Teleostei</taxon>
        <taxon>Neoteleostei</taxon>
        <taxon>Acanthomorphata</taxon>
        <taxon>Gobiaria</taxon>
        <taxon>Gobiiformes</taxon>
        <taxon>Gobioidei</taxon>
        <taxon>Gobiidae</taxon>
        <taxon>Gobionellinae</taxon>
        <taxon>Mugilogobius</taxon>
    </lineage>
</organism>
<sequence length="70" mass="7561">METRTEPRGTAYSSSADRTAHGHSRDGDVRVNRSKVIQSDPPDPALNTAALHVEPDLQPSPGHPHTGLHM</sequence>
<evidence type="ECO:0000313" key="3">
    <source>
        <dbReference type="Proteomes" id="UP001460270"/>
    </source>
</evidence>
<protein>
    <submittedName>
        <fullName evidence="2">Uncharacterized protein</fullName>
    </submittedName>
</protein>
<accession>A0AAW0MSC3</accession>
<evidence type="ECO:0000313" key="2">
    <source>
        <dbReference type="EMBL" id="KAK7884108.1"/>
    </source>
</evidence>
<reference evidence="3" key="1">
    <citation type="submission" date="2024-04" db="EMBL/GenBank/DDBJ databases">
        <title>Salinicola lusitanus LLJ914,a marine bacterium isolated from the Okinawa Trough.</title>
        <authorList>
            <person name="Li J."/>
        </authorList>
    </citation>
    <scope>NUCLEOTIDE SEQUENCE [LARGE SCALE GENOMIC DNA]</scope>
</reference>
<feature type="compositionally biased region" description="Basic and acidic residues" evidence="1">
    <location>
        <begin position="18"/>
        <end position="31"/>
    </location>
</feature>
<dbReference type="Proteomes" id="UP001460270">
    <property type="component" value="Unassembled WGS sequence"/>
</dbReference>